<dbReference type="AlphaFoldDB" id="A0A1F4VN02"/>
<feature type="transmembrane region" description="Helical" evidence="5">
    <location>
        <begin position="21"/>
        <end position="51"/>
    </location>
</feature>
<evidence type="ECO:0000256" key="2">
    <source>
        <dbReference type="ARBA" id="ARBA00022692"/>
    </source>
</evidence>
<dbReference type="GO" id="GO:0008381">
    <property type="term" value="F:mechanosensitive monoatomic ion channel activity"/>
    <property type="evidence" value="ECO:0007669"/>
    <property type="project" value="TreeGrafter"/>
</dbReference>
<accession>A0A1F4VN02</accession>
<comment type="subcellular location">
    <subcellularLocation>
        <location evidence="1">Membrane</location>
        <topology evidence="1">Multi-pass membrane protein</topology>
    </subcellularLocation>
</comment>
<keyword evidence="3 5" id="KW-1133">Transmembrane helix</keyword>
<evidence type="ECO:0000256" key="5">
    <source>
        <dbReference type="SAM" id="Phobius"/>
    </source>
</evidence>
<evidence type="ECO:0000256" key="4">
    <source>
        <dbReference type="ARBA" id="ARBA00023136"/>
    </source>
</evidence>
<dbReference type="GO" id="GO:0016020">
    <property type="term" value="C:membrane"/>
    <property type="evidence" value="ECO:0007669"/>
    <property type="project" value="UniProtKB-SubCell"/>
</dbReference>
<keyword evidence="2 5" id="KW-0812">Transmembrane</keyword>
<evidence type="ECO:0000313" key="7">
    <source>
        <dbReference type="Proteomes" id="UP000178964"/>
    </source>
</evidence>
<dbReference type="STRING" id="1802627.A3A70_00410"/>
<dbReference type="Gene3D" id="1.10.1200.120">
    <property type="entry name" value="Large-conductance mechanosensitive channel, MscL, domain 1"/>
    <property type="match status" value="1"/>
</dbReference>
<dbReference type="PANTHER" id="PTHR30266:SF2">
    <property type="entry name" value="LARGE-CONDUCTANCE MECHANOSENSITIVE CHANNEL"/>
    <property type="match status" value="1"/>
</dbReference>
<dbReference type="EMBL" id="MEVK01000041">
    <property type="protein sequence ID" value="OGC58183.1"/>
    <property type="molecule type" value="Genomic_DNA"/>
</dbReference>
<dbReference type="Pfam" id="PF01741">
    <property type="entry name" value="MscL"/>
    <property type="match status" value="1"/>
</dbReference>
<keyword evidence="4 5" id="KW-0472">Membrane</keyword>
<reference evidence="6 7" key="1">
    <citation type="journal article" date="2016" name="Nat. Commun.">
        <title>Thousands of microbial genomes shed light on interconnected biogeochemical processes in an aquifer system.</title>
        <authorList>
            <person name="Anantharaman K."/>
            <person name="Brown C.T."/>
            <person name="Hug L.A."/>
            <person name="Sharon I."/>
            <person name="Castelle C.J."/>
            <person name="Probst A.J."/>
            <person name="Thomas B.C."/>
            <person name="Singh A."/>
            <person name="Wilkins M.J."/>
            <person name="Karaoz U."/>
            <person name="Brodie E.L."/>
            <person name="Williams K.H."/>
            <person name="Hubbard S.S."/>
            <person name="Banfield J.F."/>
        </authorList>
    </citation>
    <scope>NUCLEOTIDE SEQUENCE [LARGE SCALE GENOMIC DNA]</scope>
</reference>
<protein>
    <recommendedName>
        <fullName evidence="8">Mechanosensitive ion channel protein MscL</fullName>
    </recommendedName>
</protein>
<dbReference type="InterPro" id="IPR037673">
    <property type="entry name" value="MSC/AndL"/>
</dbReference>
<sequence length="101" mass="10630">MVKHHVVGFMEFIRGQGVMGLAVAFVLGGAVTKLVTTIVTDVVNPLLGLLLGRTGGLQDAIWMVGGAEIKIGHLTSALIDFFVIALLIYSVVKIVGVEGKK</sequence>
<evidence type="ECO:0000256" key="1">
    <source>
        <dbReference type="ARBA" id="ARBA00004141"/>
    </source>
</evidence>
<dbReference type="PANTHER" id="PTHR30266">
    <property type="entry name" value="MECHANOSENSITIVE CHANNEL MSCL"/>
    <property type="match status" value="1"/>
</dbReference>
<organism evidence="6 7">
    <name type="scientific">candidate division WWE3 bacterium RIFCSPLOWO2_01_FULL_42_11</name>
    <dbReference type="NCBI Taxonomy" id="1802627"/>
    <lineage>
        <taxon>Bacteria</taxon>
        <taxon>Katanobacteria</taxon>
    </lineage>
</organism>
<gene>
    <name evidence="6" type="ORF">A3A70_00410</name>
</gene>
<feature type="transmembrane region" description="Helical" evidence="5">
    <location>
        <begin position="71"/>
        <end position="92"/>
    </location>
</feature>
<evidence type="ECO:0000256" key="3">
    <source>
        <dbReference type="ARBA" id="ARBA00022989"/>
    </source>
</evidence>
<comment type="caution">
    <text evidence="6">The sequence shown here is derived from an EMBL/GenBank/DDBJ whole genome shotgun (WGS) entry which is preliminary data.</text>
</comment>
<dbReference type="InterPro" id="IPR036019">
    <property type="entry name" value="MscL_channel"/>
</dbReference>
<dbReference type="Proteomes" id="UP000178964">
    <property type="component" value="Unassembled WGS sequence"/>
</dbReference>
<evidence type="ECO:0000313" key="6">
    <source>
        <dbReference type="EMBL" id="OGC58183.1"/>
    </source>
</evidence>
<proteinExistence type="predicted"/>
<name>A0A1F4VN02_UNCKA</name>
<dbReference type="SUPFAM" id="SSF81330">
    <property type="entry name" value="Gated mechanosensitive channel"/>
    <property type="match status" value="1"/>
</dbReference>
<evidence type="ECO:0008006" key="8">
    <source>
        <dbReference type="Google" id="ProtNLM"/>
    </source>
</evidence>